<keyword evidence="2 3" id="KW-0663">Pyridoxal phosphate</keyword>
<proteinExistence type="inferred from homology"/>
<dbReference type="Proteomes" id="UP000483004">
    <property type="component" value="Unassembled WGS sequence"/>
</dbReference>
<feature type="modified residue" description="N6-(pyridoxal phosphate)lysine" evidence="3">
    <location>
        <position position="46"/>
    </location>
</feature>
<name>A0A6L3VXP5_9ACTN</name>
<dbReference type="AlphaFoldDB" id="A0A6L3VXP5"/>
<accession>A0A6L3VXP5</accession>
<dbReference type="InterPro" id="IPR022644">
    <property type="entry name" value="De-COase2_N"/>
</dbReference>
<sequence length="424" mass="45199">MPEPPVDRIAAEGTPAYVYDLAELDAAHARLTTFLPQPSDLYYSLKANPHPAIVRRLHALGCEAEVTSEGELASAAEAGVPPDRILYTGPGKRDRDVHRALDGGVRRFSVDSAEAMRQLDDIARSRDVRVRALLRVNPEQPIPGVGLAMTGAPSQFGADLRWIEAEPERFSGHGAVDVEGVHLYLATNLADEDTLADQFAVAVDAAARVQRRLGFPLRTLDLGGGFGAPYAREGALPDFPGLAARLKELLAAAFPGWQEGRPRVAFESGRYLTATCGRLLTRVLDVKESQGRRIVVCESGINHLGGMAGLRRVPPILPDLTTPDGAAVPDGPGGPEGVSEAMVSGPLCTPLDTWTRRGDAPAELSRGDVAVVPNAGAYGLSASLALFLGHPLPDEVVVDGADVLERGRLEIRRTTDPITPTPRR</sequence>
<dbReference type="PANTHER" id="PTHR43727">
    <property type="entry name" value="DIAMINOPIMELATE DECARBOXYLASE"/>
    <property type="match status" value="1"/>
</dbReference>
<dbReference type="SUPFAM" id="SSF50621">
    <property type="entry name" value="Alanine racemase C-terminal domain-like"/>
    <property type="match status" value="1"/>
</dbReference>
<evidence type="ECO:0000313" key="7">
    <source>
        <dbReference type="EMBL" id="KAB2376094.1"/>
    </source>
</evidence>
<dbReference type="EMBL" id="WBMR01000081">
    <property type="protein sequence ID" value="KAB2376094.1"/>
    <property type="molecule type" value="Genomic_DNA"/>
</dbReference>
<dbReference type="InterPro" id="IPR029066">
    <property type="entry name" value="PLP-binding_barrel"/>
</dbReference>
<comment type="similarity">
    <text evidence="4">Belongs to the Orn/Lys/Arg decarboxylase class-II family.</text>
</comment>
<evidence type="ECO:0000259" key="6">
    <source>
        <dbReference type="Pfam" id="PF02784"/>
    </source>
</evidence>
<dbReference type="GO" id="GO:0008836">
    <property type="term" value="F:diaminopimelate decarboxylase activity"/>
    <property type="evidence" value="ECO:0007669"/>
    <property type="project" value="TreeGrafter"/>
</dbReference>
<evidence type="ECO:0000256" key="1">
    <source>
        <dbReference type="ARBA" id="ARBA00001933"/>
    </source>
</evidence>
<feature type="domain" description="Orn/DAP/Arg decarboxylase 2 N-terminal" evidence="6">
    <location>
        <begin position="22"/>
        <end position="274"/>
    </location>
</feature>
<dbReference type="InterPro" id="IPR009006">
    <property type="entry name" value="Ala_racemase/Decarboxylase_C"/>
</dbReference>
<dbReference type="RefSeq" id="WP_151542643.1">
    <property type="nucleotide sequence ID" value="NZ_WBMR01000081.1"/>
</dbReference>
<gene>
    <name evidence="7" type="ORF">F9B16_25450</name>
</gene>
<organism evidence="7 8">
    <name type="scientific">Actinomadura montaniterrae</name>
    <dbReference type="NCBI Taxonomy" id="1803903"/>
    <lineage>
        <taxon>Bacteria</taxon>
        <taxon>Bacillati</taxon>
        <taxon>Actinomycetota</taxon>
        <taxon>Actinomycetes</taxon>
        <taxon>Streptosporangiales</taxon>
        <taxon>Thermomonosporaceae</taxon>
        <taxon>Actinomadura</taxon>
    </lineage>
</organism>
<evidence type="ECO:0000256" key="4">
    <source>
        <dbReference type="RuleBase" id="RU003737"/>
    </source>
</evidence>
<dbReference type="Pfam" id="PF00278">
    <property type="entry name" value="Orn_DAP_Arg_deC"/>
    <property type="match status" value="1"/>
</dbReference>
<dbReference type="Gene3D" id="2.40.37.10">
    <property type="entry name" value="Lyase, Ornithine Decarboxylase, Chain A, domain 1"/>
    <property type="match status" value="1"/>
</dbReference>
<dbReference type="PRINTS" id="PR01179">
    <property type="entry name" value="ODADCRBXLASE"/>
</dbReference>
<dbReference type="InterPro" id="IPR022643">
    <property type="entry name" value="De-COase2_C"/>
</dbReference>
<dbReference type="SUPFAM" id="SSF51419">
    <property type="entry name" value="PLP-binding barrel"/>
    <property type="match status" value="1"/>
</dbReference>
<keyword evidence="8" id="KW-1185">Reference proteome</keyword>
<dbReference type="InterPro" id="IPR022657">
    <property type="entry name" value="De-COase2_CS"/>
</dbReference>
<evidence type="ECO:0000256" key="2">
    <source>
        <dbReference type="ARBA" id="ARBA00022898"/>
    </source>
</evidence>
<dbReference type="PRINTS" id="PR01182">
    <property type="entry name" value="ORNDCRBXLASE"/>
</dbReference>
<comment type="caution">
    <text evidence="7">The sequence shown here is derived from an EMBL/GenBank/DDBJ whole genome shotgun (WGS) entry which is preliminary data.</text>
</comment>
<dbReference type="InterPro" id="IPR000183">
    <property type="entry name" value="Orn/DAP/Arg_de-COase"/>
</dbReference>
<feature type="domain" description="Orn/DAP/Arg decarboxylase 2 C-terminal" evidence="5">
    <location>
        <begin position="17"/>
        <end position="376"/>
    </location>
</feature>
<dbReference type="PROSITE" id="PS00879">
    <property type="entry name" value="ODR_DC_2_2"/>
    <property type="match status" value="1"/>
</dbReference>
<dbReference type="GO" id="GO:0009089">
    <property type="term" value="P:lysine biosynthetic process via diaminopimelate"/>
    <property type="evidence" value="ECO:0007669"/>
    <property type="project" value="TreeGrafter"/>
</dbReference>
<dbReference type="GO" id="GO:0006596">
    <property type="term" value="P:polyamine biosynthetic process"/>
    <property type="evidence" value="ECO:0007669"/>
    <property type="project" value="InterPro"/>
</dbReference>
<dbReference type="InterPro" id="IPR002433">
    <property type="entry name" value="Orn_de-COase"/>
</dbReference>
<reference evidence="7 8" key="1">
    <citation type="submission" date="2019-09" db="EMBL/GenBank/DDBJ databases">
        <title>Actinomadura physcomitrii sp. nov., a novel actinomycete isolated from moss [Physcomitrium sphaericum (Ludw) Fuernr].</title>
        <authorList>
            <person name="Liu C."/>
            <person name="Zhuang X."/>
        </authorList>
    </citation>
    <scope>NUCLEOTIDE SEQUENCE [LARGE SCALE GENOMIC DNA]</scope>
    <source>
        <strain evidence="7 8">CYP1-1B</strain>
    </source>
</reference>
<dbReference type="PANTHER" id="PTHR43727:SF2">
    <property type="entry name" value="GROUP IV DECARBOXYLASE"/>
    <property type="match status" value="1"/>
</dbReference>
<dbReference type="OrthoDB" id="9802241at2"/>
<protein>
    <submittedName>
        <fullName evidence="7">Type III PLP-dependent enzyme</fullName>
    </submittedName>
</protein>
<evidence type="ECO:0000256" key="3">
    <source>
        <dbReference type="PIRSR" id="PIRSR600183-50"/>
    </source>
</evidence>
<dbReference type="Pfam" id="PF02784">
    <property type="entry name" value="Orn_Arg_deC_N"/>
    <property type="match status" value="1"/>
</dbReference>
<evidence type="ECO:0000259" key="5">
    <source>
        <dbReference type="Pfam" id="PF00278"/>
    </source>
</evidence>
<comment type="cofactor">
    <cofactor evidence="1 3">
        <name>pyridoxal 5'-phosphate</name>
        <dbReference type="ChEBI" id="CHEBI:597326"/>
    </cofactor>
</comment>
<evidence type="ECO:0000313" key="8">
    <source>
        <dbReference type="Proteomes" id="UP000483004"/>
    </source>
</evidence>
<dbReference type="Gene3D" id="3.20.20.10">
    <property type="entry name" value="Alanine racemase"/>
    <property type="match status" value="1"/>
</dbReference>
<feature type="active site" description="Proton donor" evidence="3">
    <location>
        <position position="348"/>
    </location>
</feature>